<proteinExistence type="predicted"/>
<sequence length="76" mass="8277">MKTKITLMGPLNKYFNGTKTKKITLSSHATIEDLLKKIGLPREYVSIVAVNGAKVSLDDSLQNEDEVVIYPPVSGG</sequence>
<dbReference type="InterPro" id="IPR012675">
    <property type="entry name" value="Beta-grasp_dom_sf"/>
</dbReference>
<gene>
    <name evidence="1" type="ORF">SAMN05446037_1002228</name>
</gene>
<dbReference type="Pfam" id="PF02597">
    <property type="entry name" value="ThiS"/>
    <property type="match status" value="1"/>
</dbReference>
<name>A0A239AS36_9FIRM</name>
<reference evidence="1 2" key="1">
    <citation type="submission" date="2017-06" db="EMBL/GenBank/DDBJ databases">
        <authorList>
            <person name="Kim H.J."/>
            <person name="Triplett B.A."/>
        </authorList>
    </citation>
    <scope>NUCLEOTIDE SEQUENCE [LARGE SCALE GENOMIC DNA]</scope>
    <source>
        <strain evidence="1 2">SCA</strain>
    </source>
</reference>
<dbReference type="InterPro" id="IPR003749">
    <property type="entry name" value="ThiS/MoaD-like"/>
</dbReference>
<protein>
    <submittedName>
        <fullName evidence="1">Sulfur carrier protein ThiS (Thiamine biosynthesis)</fullName>
    </submittedName>
</protein>
<accession>A0A239AS36</accession>
<keyword evidence="2" id="KW-1185">Reference proteome</keyword>
<dbReference type="Gene3D" id="3.10.20.30">
    <property type="match status" value="1"/>
</dbReference>
<organism evidence="1 2">
    <name type="scientific">Anaerovirgula multivorans</name>
    <dbReference type="NCBI Taxonomy" id="312168"/>
    <lineage>
        <taxon>Bacteria</taxon>
        <taxon>Bacillati</taxon>
        <taxon>Bacillota</taxon>
        <taxon>Clostridia</taxon>
        <taxon>Peptostreptococcales</taxon>
        <taxon>Natronincolaceae</taxon>
        <taxon>Anaerovirgula</taxon>
    </lineage>
</organism>
<dbReference type="InterPro" id="IPR016155">
    <property type="entry name" value="Mopterin_synth/thiamin_S_b"/>
</dbReference>
<dbReference type="CDD" id="cd17040">
    <property type="entry name" value="Ubl_MoaD_like"/>
    <property type="match status" value="1"/>
</dbReference>
<evidence type="ECO:0000313" key="1">
    <source>
        <dbReference type="EMBL" id="SNR98437.1"/>
    </source>
</evidence>
<dbReference type="EMBL" id="FZOJ01000002">
    <property type="protein sequence ID" value="SNR98437.1"/>
    <property type="molecule type" value="Genomic_DNA"/>
</dbReference>
<dbReference type="OrthoDB" id="2084351at2"/>
<evidence type="ECO:0000313" key="2">
    <source>
        <dbReference type="Proteomes" id="UP000198304"/>
    </source>
</evidence>
<dbReference type="AlphaFoldDB" id="A0A239AS36"/>
<dbReference type="SUPFAM" id="SSF54285">
    <property type="entry name" value="MoaD/ThiS"/>
    <property type="match status" value="1"/>
</dbReference>
<dbReference type="RefSeq" id="WP_089281412.1">
    <property type="nucleotide sequence ID" value="NZ_FZOJ01000002.1"/>
</dbReference>
<dbReference type="Proteomes" id="UP000198304">
    <property type="component" value="Unassembled WGS sequence"/>
</dbReference>